<evidence type="ECO:0000313" key="9">
    <source>
        <dbReference type="Proteomes" id="UP000261166"/>
    </source>
</evidence>
<protein>
    <submittedName>
        <fullName evidence="6">Chloride channel protein</fullName>
    </submittedName>
</protein>
<dbReference type="InterPro" id="IPR050368">
    <property type="entry name" value="ClC-type_chloride_channel"/>
</dbReference>
<feature type="transmembrane region" description="Helical" evidence="5">
    <location>
        <begin position="330"/>
        <end position="350"/>
    </location>
</feature>
<keyword evidence="2 5" id="KW-0812">Transmembrane</keyword>
<evidence type="ECO:0000256" key="5">
    <source>
        <dbReference type="SAM" id="Phobius"/>
    </source>
</evidence>
<feature type="transmembrane region" description="Helical" evidence="5">
    <location>
        <begin position="357"/>
        <end position="382"/>
    </location>
</feature>
<evidence type="ECO:0000256" key="1">
    <source>
        <dbReference type="ARBA" id="ARBA00004141"/>
    </source>
</evidence>
<dbReference type="OrthoDB" id="9767361at2"/>
<accession>A0A3E3I3K8</accession>
<evidence type="ECO:0000256" key="3">
    <source>
        <dbReference type="ARBA" id="ARBA00022989"/>
    </source>
</evidence>
<evidence type="ECO:0000313" key="7">
    <source>
        <dbReference type="EMBL" id="RGE61872.1"/>
    </source>
</evidence>
<feature type="transmembrane region" description="Helical" evidence="5">
    <location>
        <begin position="266"/>
        <end position="284"/>
    </location>
</feature>
<dbReference type="AlphaFoldDB" id="A0A3E3I3K8"/>
<feature type="transmembrane region" description="Helical" evidence="5">
    <location>
        <begin position="156"/>
        <end position="181"/>
    </location>
</feature>
<dbReference type="GO" id="GO:0015108">
    <property type="term" value="F:chloride transmembrane transporter activity"/>
    <property type="evidence" value="ECO:0007669"/>
    <property type="project" value="InterPro"/>
</dbReference>
<feature type="transmembrane region" description="Helical" evidence="5">
    <location>
        <begin position="104"/>
        <end position="126"/>
    </location>
</feature>
<dbReference type="InterPro" id="IPR001807">
    <property type="entry name" value="ClC"/>
</dbReference>
<comment type="subcellular location">
    <subcellularLocation>
        <location evidence="1">Membrane</location>
        <topology evidence="1">Multi-pass membrane protein</topology>
    </subcellularLocation>
</comment>
<dbReference type="Pfam" id="PF00654">
    <property type="entry name" value="Voltage_CLC"/>
    <property type="match status" value="1"/>
</dbReference>
<name>A0A3E3I3K8_9FIRM</name>
<dbReference type="Gene3D" id="1.10.3080.10">
    <property type="entry name" value="Clc chloride channel"/>
    <property type="match status" value="1"/>
</dbReference>
<evidence type="ECO:0000313" key="6">
    <source>
        <dbReference type="EMBL" id="RGE59519.1"/>
    </source>
</evidence>
<feature type="transmembrane region" description="Helical" evidence="5">
    <location>
        <begin position="64"/>
        <end position="84"/>
    </location>
</feature>
<dbReference type="SUPFAM" id="SSF81340">
    <property type="entry name" value="Clc chloride channel"/>
    <property type="match status" value="1"/>
</dbReference>
<feature type="transmembrane region" description="Helical" evidence="5">
    <location>
        <begin position="30"/>
        <end position="52"/>
    </location>
</feature>
<evidence type="ECO:0000313" key="8">
    <source>
        <dbReference type="Proteomes" id="UP000260812"/>
    </source>
</evidence>
<sequence length="430" mass="46969">MDRENEEDIMNWLRAYAEKIYRNLGQYFRWLLFGVVTGVAVGLFASLFSWCLIQVTSFRMGHRYMFLTLPLGGLLIVFTYKAFHFENNGGTDSVIESIHSEITIPFRMALLIFSSTIITILCGGSVGREGAALQIGGSIGKKLGDIFHFNVKDKKIILMSGMAAAFAALFGTPMAAAFFAMEVSSVGIMYYAALVPCICAALIAHKIAFSLGVQTENFHVMNDLELSLIPGLKVVLLAICCAILSILFCMMLQMGEALFKKYFSNLYIRIAAGGLLLILLTLICGSQDYLGTGMPVIEHALSGTAIPWAFFFKMLFTVITISAGYKGGEIVPSLFIGATFGCTLGALLGLPASLGAAVGMIAVFCGVTNCPVTSILIAFELFGFDDAYYFLIAVATSYMLSGYYSLYHSQTIVYSKFENKYVNQPTSHRF</sequence>
<evidence type="ECO:0000256" key="4">
    <source>
        <dbReference type="ARBA" id="ARBA00023136"/>
    </source>
</evidence>
<dbReference type="InterPro" id="IPR014743">
    <property type="entry name" value="Cl-channel_core"/>
</dbReference>
<keyword evidence="3 5" id="KW-1133">Transmembrane helix</keyword>
<dbReference type="EMBL" id="QVLV01000005">
    <property type="protein sequence ID" value="RGE61872.1"/>
    <property type="molecule type" value="Genomic_DNA"/>
</dbReference>
<keyword evidence="4 5" id="KW-0472">Membrane</keyword>
<organism evidence="6 9">
    <name type="scientific">Eisenbergiella massiliensis</name>
    <dbReference type="NCBI Taxonomy" id="1720294"/>
    <lineage>
        <taxon>Bacteria</taxon>
        <taxon>Bacillati</taxon>
        <taxon>Bacillota</taxon>
        <taxon>Clostridia</taxon>
        <taxon>Lachnospirales</taxon>
        <taxon>Lachnospiraceae</taxon>
        <taxon>Eisenbergiella</taxon>
    </lineage>
</organism>
<feature type="transmembrane region" description="Helical" evidence="5">
    <location>
        <begin position="388"/>
        <end position="407"/>
    </location>
</feature>
<dbReference type="PANTHER" id="PTHR43427">
    <property type="entry name" value="CHLORIDE CHANNEL PROTEIN CLC-E"/>
    <property type="match status" value="1"/>
</dbReference>
<keyword evidence="8" id="KW-1185">Reference proteome</keyword>
<dbReference type="Proteomes" id="UP000261166">
    <property type="component" value="Unassembled WGS sequence"/>
</dbReference>
<feature type="transmembrane region" description="Helical" evidence="5">
    <location>
        <begin position="187"/>
        <end position="213"/>
    </location>
</feature>
<feature type="transmembrane region" description="Helical" evidence="5">
    <location>
        <begin position="305"/>
        <end position="324"/>
    </location>
</feature>
<gene>
    <name evidence="6" type="ORF">DWY69_30285</name>
    <name evidence="7" type="ORF">DXC51_08615</name>
</gene>
<proteinExistence type="predicted"/>
<comment type="caution">
    <text evidence="6">The sequence shown here is derived from an EMBL/GenBank/DDBJ whole genome shotgun (WGS) entry which is preliminary data.</text>
</comment>
<dbReference type="GO" id="GO:0016020">
    <property type="term" value="C:membrane"/>
    <property type="evidence" value="ECO:0007669"/>
    <property type="project" value="UniProtKB-SubCell"/>
</dbReference>
<feature type="transmembrane region" description="Helical" evidence="5">
    <location>
        <begin position="234"/>
        <end position="254"/>
    </location>
</feature>
<evidence type="ECO:0000256" key="2">
    <source>
        <dbReference type="ARBA" id="ARBA00022692"/>
    </source>
</evidence>
<dbReference type="EMBL" id="QVLU01000059">
    <property type="protein sequence ID" value="RGE59519.1"/>
    <property type="molecule type" value="Genomic_DNA"/>
</dbReference>
<dbReference type="Proteomes" id="UP000260812">
    <property type="component" value="Unassembled WGS sequence"/>
</dbReference>
<dbReference type="PANTHER" id="PTHR43427:SF12">
    <property type="entry name" value="CHLORIDE TRANSPORTER"/>
    <property type="match status" value="1"/>
</dbReference>
<reference evidence="6 9" key="1">
    <citation type="submission" date="2018-08" db="EMBL/GenBank/DDBJ databases">
        <title>A genome reference for cultivated species of the human gut microbiota.</title>
        <authorList>
            <person name="Zou Y."/>
            <person name="Xue W."/>
            <person name="Luo G."/>
        </authorList>
    </citation>
    <scope>NUCLEOTIDE SEQUENCE [LARGE SCALE GENOMIC DNA]</scope>
    <source>
        <strain evidence="6 9">AF26-4BH</strain>
        <strain evidence="7">TF05-5AC</strain>
    </source>
</reference>